<feature type="domain" description="VOC" evidence="1">
    <location>
        <begin position="32"/>
        <end position="146"/>
    </location>
</feature>
<keyword evidence="3" id="KW-1185">Reference proteome</keyword>
<proteinExistence type="predicted"/>
<sequence>MQDQPTLNTVASGFHSRGDDVTQGTLGYALGGLHHVQLAIPPGAEELCRDFWGRVLGMRELKKPQELAARGGCWFRGGDLEVHLGVEEDFRPSRKAHPGILVTSLHALAERLQDNGLSVTWDDSFPGHDRFYTFDKLGNRLEFLEPVRGR</sequence>
<name>A0ABQ2EPM8_9ACTN</name>
<dbReference type="EMBL" id="BMMV01000021">
    <property type="protein sequence ID" value="GGK16543.1"/>
    <property type="molecule type" value="Genomic_DNA"/>
</dbReference>
<dbReference type="InterPro" id="IPR029068">
    <property type="entry name" value="Glyas_Bleomycin-R_OHBP_Dase"/>
</dbReference>
<accession>A0ABQ2EPM8</accession>
<dbReference type="PANTHER" id="PTHR39175">
    <property type="entry name" value="FAMILY PROTEIN, PUTATIVE (AFU_ORTHOLOGUE AFUA_3G15060)-RELATED"/>
    <property type="match status" value="1"/>
</dbReference>
<dbReference type="PANTHER" id="PTHR39175:SF1">
    <property type="entry name" value="FAMILY PROTEIN, PUTATIVE (AFU_ORTHOLOGUE AFUA_3G15060)-RELATED"/>
    <property type="match status" value="1"/>
</dbReference>
<protein>
    <submittedName>
        <fullName evidence="2">Glyoxalase</fullName>
    </submittedName>
</protein>
<dbReference type="InterPro" id="IPR037523">
    <property type="entry name" value="VOC_core"/>
</dbReference>
<evidence type="ECO:0000259" key="1">
    <source>
        <dbReference type="PROSITE" id="PS51819"/>
    </source>
</evidence>
<comment type="caution">
    <text evidence="2">The sequence shown here is derived from an EMBL/GenBank/DDBJ whole genome shotgun (WGS) entry which is preliminary data.</text>
</comment>
<dbReference type="Proteomes" id="UP000660265">
    <property type="component" value="Unassembled WGS sequence"/>
</dbReference>
<gene>
    <name evidence="2" type="ORF">GCM10011583_55580</name>
</gene>
<dbReference type="PROSITE" id="PS51819">
    <property type="entry name" value="VOC"/>
    <property type="match status" value="1"/>
</dbReference>
<evidence type="ECO:0000313" key="2">
    <source>
        <dbReference type="EMBL" id="GGK16543.1"/>
    </source>
</evidence>
<evidence type="ECO:0000313" key="3">
    <source>
        <dbReference type="Proteomes" id="UP000660265"/>
    </source>
</evidence>
<organism evidence="2 3">
    <name type="scientific">Streptomyces camponoticapitis</name>
    <dbReference type="NCBI Taxonomy" id="1616125"/>
    <lineage>
        <taxon>Bacteria</taxon>
        <taxon>Bacillati</taxon>
        <taxon>Actinomycetota</taxon>
        <taxon>Actinomycetes</taxon>
        <taxon>Kitasatosporales</taxon>
        <taxon>Streptomycetaceae</taxon>
        <taxon>Streptomyces</taxon>
    </lineage>
</organism>
<dbReference type="Gene3D" id="3.10.180.10">
    <property type="entry name" value="2,3-Dihydroxybiphenyl 1,2-Dioxygenase, domain 1"/>
    <property type="match status" value="1"/>
</dbReference>
<dbReference type="SUPFAM" id="SSF54593">
    <property type="entry name" value="Glyoxalase/Bleomycin resistance protein/Dihydroxybiphenyl dioxygenase"/>
    <property type="match status" value="1"/>
</dbReference>
<reference evidence="3" key="1">
    <citation type="journal article" date="2019" name="Int. J. Syst. Evol. Microbiol.">
        <title>The Global Catalogue of Microorganisms (GCM) 10K type strain sequencing project: providing services to taxonomists for standard genome sequencing and annotation.</title>
        <authorList>
            <consortium name="The Broad Institute Genomics Platform"/>
            <consortium name="The Broad Institute Genome Sequencing Center for Infectious Disease"/>
            <person name="Wu L."/>
            <person name="Ma J."/>
        </authorList>
    </citation>
    <scope>NUCLEOTIDE SEQUENCE [LARGE SCALE GENOMIC DNA]</scope>
    <source>
        <strain evidence="3">CGMCC 4.7275</strain>
    </source>
</reference>